<dbReference type="AlphaFoldDB" id="A0AAW1W0F9"/>
<evidence type="ECO:0000313" key="10">
    <source>
        <dbReference type="Proteomes" id="UP001457282"/>
    </source>
</evidence>
<accession>A0AAW1W0F9</accession>
<dbReference type="InterPro" id="IPR013057">
    <property type="entry name" value="AA_transpt_TM"/>
</dbReference>
<keyword evidence="10" id="KW-1185">Reference proteome</keyword>
<proteinExistence type="predicted"/>
<reference evidence="9 10" key="1">
    <citation type="journal article" date="2023" name="G3 (Bethesda)">
        <title>A chromosome-length genome assembly and annotation of blackberry (Rubus argutus, cv. 'Hillquist').</title>
        <authorList>
            <person name="Bruna T."/>
            <person name="Aryal R."/>
            <person name="Dudchenko O."/>
            <person name="Sargent D.J."/>
            <person name="Mead D."/>
            <person name="Buti M."/>
            <person name="Cavallini A."/>
            <person name="Hytonen T."/>
            <person name="Andres J."/>
            <person name="Pham M."/>
            <person name="Weisz D."/>
            <person name="Mascagni F."/>
            <person name="Usai G."/>
            <person name="Natali L."/>
            <person name="Bassil N."/>
            <person name="Fernandez G.E."/>
            <person name="Lomsadze A."/>
            <person name="Armour M."/>
            <person name="Olukolu B."/>
            <person name="Poorten T."/>
            <person name="Britton C."/>
            <person name="Davik J."/>
            <person name="Ashrafi H."/>
            <person name="Aiden E.L."/>
            <person name="Borodovsky M."/>
            <person name="Worthington M."/>
        </authorList>
    </citation>
    <scope>NUCLEOTIDE SEQUENCE [LARGE SCALE GENOMIC DNA]</scope>
    <source>
        <strain evidence="9">PI 553951</strain>
    </source>
</reference>
<protein>
    <recommendedName>
        <fullName evidence="8">Amino acid transporter transmembrane domain-containing protein</fullName>
    </recommendedName>
</protein>
<comment type="caution">
    <text evidence="9">The sequence shown here is derived from an EMBL/GenBank/DDBJ whole genome shotgun (WGS) entry which is preliminary data.</text>
</comment>
<evidence type="ECO:0000313" key="9">
    <source>
        <dbReference type="EMBL" id="KAK9912353.1"/>
    </source>
</evidence>
<evidence type="ECO:0000259" key="8">
    <source>
        <dbReference type="Pfam" id="PF01490"/>
    </source>
</evidence>
<name>A0AAW1W0F9_RUBAR</name>
<dbReference type="Pfam" id="PF01490">
    <property type="entry name" value="Aa_trans"/>
    <property type="match status" value="1"/>
</dbReference>
<evidence type="ECO:0000256" key="2">
    <source>
        <dbReference type="ARBA" id="ARBA00022448"/>
    </source>
</evidence>
<keyword evidence="2" id="KW-0813">Transport</keyword>
<dbReference type="Proteomes" id="UP001457282">
    <property type="component" value="Unassembled WGS sequence"/>
</dbReference>
<dbReference type="PANTHER" id="PTHR22950">
    <property type="entry name" value="AMINO ACID TRANSPORTER"/>
    <property type="match status" value="1"/>
</dbReference>
<evidence type="ECO:0000256" key="5">
    <source>
        <dbReference type="ARBA" id="ARBA00022989"/>
    </source>
</evidence>
<gene>
    <name evidence="9" type="ORF">M0R45_036220</name>
</gene>
<feature type="domain" description="Amino acid transporter transmembrane" evidence="8">
    <location>
        <begin position="23"/>
        <end position="111"/>
    </location>
</feature>
<evidence type="ECO:0000256" key="6">
    <source>
        <dbReference type="ARBA" id="ARBA00023136"/>
    </source>
</evidence>
<keyword evidence="4" id="KW-0029">Amino-acid transport</keyword>
<evidence type="ECO:0000256" key="1">
    <source>
        <dbReference type="ARBA" id="ARBA00004141"/>
    </source>
</evidence>
<dbReference type="GO" id="GO:0005774">
    <property type="term" value="C:vacuolar membrane"/>
    <property type="evidence" value="ECO:0007669"/>
    <property type="project" value="TreeGrafter"/>
</dbReference>
<feature type="transmembrane region" description="Helical" evidence="7">
    <location>
        <begin position="55"/>
        <end position="74"/>
    </location>
</feature>
<keyword evidence="5 7" id="KW-1133">Transmembrane helix</keyword>
<dbReference type="PANTHER" id="PTHR22950:SF698">
    <property type="entry name" value="AMINO ACID TRANSPORTER TRANSMEMBRANE DOMAIN-CONTAINING PROTEIN"/>
    <property type="match status" value="1"/>
</dbReference>
<feature type="transmembrane region" description="Helical" evidence="7">
    <location>
        <begin position="30"/>
        <end position="49"/>
    </location>
</feature>
<evidence type="ECO:0000256" key="4">
    <source>
        <dbReference type="ARBA" id="ARBA00022970"/>
    </source>
</evidence>
<evidence type="ECO:0000256" key="7">
    <source>
        <dbReference type="SAM" id="Phobius"/>
    </source>
</evidence>
<comment type="subcellular location">
    <subcellularLocation>
        <location evidence="1">Membrane</location>
        <topology evidence="1">Multi-pass membrane protein</topology>
    </subcellularLocation>
</comment>
<sequence length="112" mass="12545">MELDPLKVEKMESQIQQLEPRKGTTFSRTCFNGINTLSGVGILSIPFVLSQGGWLSLALLFSVAILCWYTGLLLQRCMNANPRIKTYPDIGEVAFGRKGRVTISVPMYLELY</sequence>
<dbReference type="EMBL" id="JBEDUW010000007">
    <property type="protein sequence ID" value="KAK9912353.1"/>
    <property type="molecule type" value="Genomic_DNA"/>
</dbReference>
<evidence type="ECO:0000256" key="3">
    <source>
        <dbReference type="ARBA" id="ARBA00022692"/>
    </source>
</evidence>
<keyword evidence="6 7" id="KW-0472">Membrane</keyword>
<organism evidence="9 10">
    <name type="scientific">Rubus argutus</name>
    <name type="common">Southern blackberry</name>
    <dbReference type="NCBI Taxonomy" id="59490"/>
    <lineage>
        <taxon>Eukaryota</taxon>
        <taxon>Viridiplantae</taxon>
        <taxon>Streptophyta</taxon>
        <taxon>Embryophyta</taxon>
        <taxon>Tracheophyta</taxon>
        <taxon>Spermatophyta</taxon>
        <taxon>Magnoliopsida</taxon>
        <taxon>eudicotyledons</taxon>
        <taxon>Gunneridae</taxon>
        <taxon>Pentapetalae</taxon>
        <taxon>rosids</taxon>
        <taxon>fabids</taxon>
        <taxon>Rosales</taxon>
        <taxon>Rosaceae</taxon>
        <taxon>Rosoideae</taxon>
        <taxon>Rosoideae incertae sedis</taxon>
        <taxon>Rubus</taxon>
    </lineage>
</organism>
<keyword evidence="3 7" id="KW-0812">Transmembrane</keyword>
<dbReference type="GO" id="GO:0015179">
    <property type="term" value="F:L-amino acid transmembrane transporter activity"/>
    <property type="evidence" value="ECO:0007669"/>
    <property type="project" value="TreeGrafter"/>
</dbReference>